<evidence type="ECO:0000256" key="1">
    <source>
        <dbReference type="SAM" id="MobiDB-lite"/>
    </source>
</evidence>
<reference evidence="3 4" key="1">
    <citation type="submission" date="2006-10" db="EMBL/GenBank/DDBJ databases">
        <title>The Genome Sequence of Batrachochytrium dendrobatidis JEL423.</title>
        <authorList>
            <consortium name="The Broad Institute Genome Sequencing Platform"/>
            <person name="Birren B."/>
            <person name="Lander E."/>
            <person name="Galagan J."/>
            <person name="Cuomo C."/>
            <person name="Devon K."/>
            <person name="Jaffe D."/>
            <person name="Butler J."/>
            <person name="Alvarez P."/>
            <person name="Gnerre S."/>
            <person name="Grabherr M."/>
            <person name="Kleber M."/>
            <person name="Mauceli E."/>
            <person name="Brockman W."/>
            <person name="Young S."/>
            <person name="LaButti K."/>
            <person name="Sykes S."/>
            <person name="DeCaprio D."/>
            <person name="Crawford M."/>
            <person name="Koehrsen M."/>
            <person name="Engels R."/>
            <person name="Montgomery P."/>
            <person name="Pearson M."/>
            <person name="Howarth C."/>
            <person name="Larson L."/>
            <person name="White J."/>
            <person name="O'Leary S."/>
            <person name="Kodira C."/>
            <person name="Zeng Q."/>
            <person name="Yandava C."/>
            <person name="Alvarado L."/>
            <person name="Longcore J."/>
            <person name="James T."/>
        </authorList>
    </citation>
    <scope>NUCLEOTIDE SEQUENCE [LARGE SCALE GENOMIC DNA]</scope>
    <source>
        <strain evidence="3 4">JEL423</strain>
    </source>
</reference>
<dbReference type="Proteomes" id="UP000077115">
    <property type="component" value="Unassembled WGS sequence"/>
</dbReference>
<dbReference type="InterPro" id="IPR007518">
    <property type="entry name" value="MINDY"/>
</dbReference>
<dbReference type="EMBL" id="DS022308">
    <property type="protein sequence ID" value="OAJ42567.1"/>
    <property type="molecule type" value="Genomic_DNA"/>
</dbReference>
<protein>
    <recommendedName>
        <fullName evidence="2">MINDY deubiquitinase domain-containing protein</fullName>
    </recommendedName>
</protein>
<reference evidence="3 4" key="2">
    <citation type="submission" date="2016-05" db="EMBL/GenBank/DDBJ databases">
        <title>Lineage-specific infection strategies underlie the spectrum of fungal disease in amphibians.</title>
        <authorList>
            <person name="Cuomo C.A."/>
            <person name="Farrer R.A."/>
            <person name="James T."/>
            <person name="Longcore J."/>
            <person name="Birren B."/>
        </authorList>
    </citation>
    <scope>NUCLEOTIDE SEQUENCE [LARGE SCALE GENOMIC DNA]</scope>
    <source>
        <strain evidence="3 4">JEL423</strain>
    </source>
</reference>
<dbReference type="PANTHER" id="PTHR18063:SF6">
    <property type="entry name" value="UBIQUITIN CARBOXYL-TERMINAL HYDROLASE"/>
    <property type="match status" value="1"/>
</dbReference>
<dbReference type="GO" id="GO:0016807">
    <property type="term" value="F:cysteine-type carboxypeptidase activity"/>
    <property type="evidence" value="ECO:0007669"/>
    <property type="project" value="TreeGrafter"/>
</dbReference>
<dbReference type="GO" id="GO:0005829">
    <property type="term" value="C:cytosol"/>
    <property type="evidence" value="ECO:0007669"/>
    <property type="project" value="TreeGrafter"/>
</dbReference>
<name>A0A177WR10_BATDL</name>
<dbReference type="InterPro" id="IPR033979">
    <property type="entry name" value="MINDY_domain"/>
</dbReference>
<gene>
    <name evidence="3" type="ORF">BDEG_26015</name>
</gene>
<sequence length="523" mass="58458">MCSDDQEIHIQSQRNFTHSIHMPLQQPLKHSIDTNLLENPSACMPCVPEVQTEPTDAFKLDSSTTAGAKSSSPKLQDSSIENQSIEPEQLPAVQPELALPTHSPLDPKTEAVLSAESVAIPDSQQQEQEHNDIYILKPLLWKDTKTGEKKRLCIITQNNNGPCPLISLCNVLILRGDIIIHSDLTTIRNERLLELLGDYLLRRSARDSSTSRTSEQLTFEHTMDDILVAIPMLQFGLDVNVHFNSVLGFELTSALCLFDMFGIRLVHGWVCDPDEQPAYTIVAQKYKSYNRAVETIIAGDTAGVTLAELHNSEEMRSSTLPGNEPMLLELTRRCADLETMVTDGLTCSQFLSANATQLTHYGLQLIEATIAPGELCVFFRNNHFSTMYKHPEQGLFVLMTDQGFAKETGIVWESMARVDGNTEFLDELFQIYRPGSSVNLPLGNFSTDMASFPSDDRDHALALSLQHEEECRHREFVQQQSLMATASSASDNNQNSNSRPSQRPHGAREHYQKQSQKSNCIVQ</sequence>
<dbReference type="AlphaFoldDB" id="A0A177WR10"/>
<feature type="region of interest" description="Disordered" evidence="1">
    <location>
        <begin position="485"/>
        <end position="523"/>
    </location>
</feature>
<accession>A0A177WR10</accession>
<feature type="compositionally biased region" description="Low complexity" evidence="1">
    <location>
        <begin position="485"/>
        <end position="504"/>
    </location>
</feature>
<evidence type="ECO:0000313" key="4">
    <source>
        <dbReference type="Proteomes" id="UP000077115"/>
    </source>
</evidence>
<dbReference type="GO" id="GO:0071108">
    <property type="term" value="P:protein K48-linked deubiquitination"/>
    <property type="evidence" value="ECO:0007669"/>
    <property type="project" value="TreeGrafter"/>
</dbReference>
<dbReference type="PANTHER" id="PTHR18063">
    <property type="entry name" value="NF-E2 INDUCIBLE PROTEIN"/>
    <property type="match status" value="1"/>
</dbReference>
<feature type="domain" description="MINDY deubiquitinase" evidence="2">
    <location>
        <begin position="148"/>
        <end position="429"/>
    </location>
</feature>
<organism evidence="3 4">
    <name type="scientific">Batrachochytrium dendrobatidis (strain JEL423)</name>
    <dbReference type="NCBI Taxonomy" id="403673"/>
    <lineage>
        <taxon>Eukaryota</taxon>
        <taxon>Fungi</taxon>
        <taxon>Fungi incertae sedis</taxon>
        <taxon>Chytridiomycota</taxon>
        <taxon>Chytridiomycota incertae sedis</taxon>
        <taxon>Chytridiomycetes</taxon>
        <taxon>Rhizophydiales</taxon>
        <taxon>Rhizophydiales incertae sedis</taxon>
        <taxon>Batrachochytrium</taxon>
    </lineage>
</organism>
<dbReference type="Pfam" id="PF04424">
    <property type="entry name" value="MINDY_DUB"/>
    <property type="match status" value="1"/>
</dbReference>
<dbReference type="eggNOG" id="KOG2427">
    <property type="taxonomic scope" value="Eukaryota"/>
</dbReference>
<feature type="compositionally biased region" description="Polar residues" evidence="1">
    <location>
        <begin position="513"/>
        <end position="523"/>
    </location>
</feature>
<dbReference type="GO" id="GO:1990380">
    <property type="term" value="F:K48-linked deubiquitinase activity"/>
    <property type="evidence" value="ECO:0007669"/>
    <property type="project" value="InterPro"/>
</dbReference>
<dbReference type="STRING" id="403673.A0A177WR10"/>
<dbReference type="GO" id="GO:0071944">
    <property type="term" value="C:cell periphery"/>
    <property type="evidence" value="ECO:0007669"/>
    <property type="project" value="TreeGrafter"/>
</dbReference>
<proteinExistence type="predicted"/>
<dbReference type="VEuPathDB" id="FungiDB:BDEG_26015"/>
<evidence type="ECO:0000259" key="2">
    <source>
        <dbReference type="Pfam" id="PF04424"/>
    </source>
</evidence>
<dbReference type="GO" id="GO:0004843">
    <property type="term" value="F:cysteine-type deubiquitinase activity"/>
    <property type="evidence" value="ECO:0007669"/>
    <property type="project" value="InterPro"/>
</dbReference>
<evidence type="ECO:0000313" key="3">
    <source>
        <dbReference type="EMBL" id="OAJ42567.1"/>
    </source>
</evidence>
<dbReference type="OrthoDB" id="10261212at2759"/>